<name>A0A4S3JN97_9EURO</name>
<dbReference type="PANTHER" id="PTHR38794:SF2">
    <property type="entry name" value="INTEGRAL MEMBRANE PROTEIN"/>
    <property type="match status" value="1"/>
</dbReference>
<dbReference type="PANTHER" id="PTHR38794">
    <property type="entry name" value="INTEGRAL MEMBRANE PROTEIN"/>
    <property type="match status" value="1"/>
</dbReference>
<dbReference type="VEuPathDB" id="FungiDB:EYZ11_004295"/>
<keyword evidence="5" id="KW-1185">Reference proteome</keyword>
<feature type="transmembrane region" description="Helical" evidence="2">
    <location>
        <begin position="165"/>
        <end position="189"/>
    </location>
</feature>
<feature type="transmembrane region" description="Helical" evidence="2">
    <location>
        <begin position="201"/>
        <end position="223"/>
    </location>
</feature>
<keyword evidence="2" id="KW-0472">Membrane</keyword>
<reference evidence="4 5" key="1">
    <citation type="submission" date="2019-03" db="EMBL/GenBank/DDBJ databases">
        <title>The genome sequence of a newly discovered highly antifungal drug resistant Aspergillus species, Aspergillus tanneri NIH 1004.</title>
        <authorList>
            <person name="Mounaud S."/>
            <person name="Singh I."/>
            <person name="Joardar V."/>
            <person name="Pakala S."/>
            <person name="Pakala S."/>
            <person name="Venepally P."/>
            <person name="Hoover J."/>
            <person name="Nierman W."/>
            <person name="Chung J."/>
            <person name="Losada L."/>
        </authorList>
    </citation>
    <scope>NUCLEOTIDE SEQUENCE [LARGE SCALE GENOMIC DNA]</scope>
    <source>
        <strain evidence="4 5">NIH1004</strain>
    </source>
</reference>
<evidence type="ECO:0000256" key="1">
    <source>
        <dbReference type="SAM" id="MobiDB-lite"/>
    </source>
</evidence>
<feature type="transmembrane region" description="Helical" evidence="2">
    <location>
        <begin position="124"/>
        <end position="145"/>
    </location>
</feature>
<protein>
    <recommendedName>
        <fullName evidence="3">Rhodopsin domain-containing protein</fullName>
    </recommendedName>
</protein>
<feature type="transmembrane region" description="Helical" evidence="2">
    <location>
        <begin position="12"/>
        <end position="34"/>
    </location>
</feature>
<evidence type="ECO:0000256" key="2">
    <source>
        <dbReference type="SAM" id="Phobius"/>
    </source>
</evidence>
<dbReference type="EMBL" id="SOSA01000123">
    <property type="protein sequence ID" value="THC96217.1"/>
    <property type="molecule type" value="Genomic_DNA"/>
</dbReference>
<dbReference type="Pfam" id="PF20684">
    <property type="entry name" value="Fung_rhodopsin"/>
    <property type="match status" value="1"/>
</dbReference>
<dbReference type="InterPro" id="IPR049326">
    <property type="entry name" value="Rhodopsin_dom_fungi"/>
</dbReference>
<feature type="transmembrane region" description="Helical" evidence="2">
    <location>
        <begin position="46"/>
        <end position="71"/>
    </location>
</feature>
<gene>
    <name evidence="4" type="ORF">EYZ11_004295</name>
</gene>
<feature type="region of interest" description="Disordered" evidence="1">
    <location>
        <begin position="273"/>
        <end position="306"/>
    </location>
</feature>
<keyword evidence="2" id="KW-1133">Transmembrane helix</keyword>
<keyword evidence="2" id="KW-0812">Transmembrane</keyword>
<proteinExistence type="predicted"/>
<dbReference type="Proteomes" id="UP000308092">
    <property type="component" value="Unassembled WGS sequence"/>
</dbReference>
<evidence type="ECO:0000313" key="5">
    <source>
        <dbReference type="Proteomes" id="UP000308092"/>
    </source>
</evidence>
<dbReference type="AlphaFoldDB" id="A0A4S3JN97"/>
<sequence>MGRFDPDSRNPAVNATTWSLLVASWLSVLSRLISKYRTVRRFTGDDYLIVVSAILCTAQSIAVSIMVANGYGSHVGDVSLGRFEALMKAQYAASLLYISSLYLSKLSLCDFICNLSPKSRDHRFATVVQSMTTLWAITSLFGTAFQCPPRRTWDYRQGGCINLIAWQYFFCTANLVTDLGLIAQALFLIVRLHAPVKKRCLFATIFLTRILVLGAIIAELVLIQDLTQLPDPTYDYCYNTVTMQLVQCASIVTACWGQLKPFLNQMKSNGMRIPGAEYPPDKSSQSRSQGRSEPTGDAHDLIPIPPGQGNLTTVSTGWDARSQSSQVFRSATKIGEVEHTANFNNFTTFRARGLFV</sequence>
<comment type="caution">
    <text evidence="4">The sequence shown here is derived from an EMBL/GenBank/DDBJ whole genome shotgun (WGS) entry which is preliminary data.</text>
</comment>
<feature type="domain" description="Rhodopsin" evidence="3">
    <location>
        <begin position="31"/>
        <end position="264"/>
    </location>
</feature>
<dbReference type="STRING" id="1220188.A0A4S3JN97"/>
<feature type="transmembrane region" description="Helical" evidence="2">
    <location>
        <begin position="91"/>
        <end position="112"/>
    </location>
</feature>
<organism evidence="4 5">
    <name type="scientific">Aspergillus tanneri</name>
    <dbReference type="NCBI Taxonomy" id="1220188"/>
    <lineage>
        <taxon>Eukaryota</taxon>
        <taxon>Fungi</taxon>
        <taxon>Dikarya</taxon>
        <taxon>Ascomycota</taxon>
        <taxon>Pezizomycotina</taxon>
        <taxon>Eurotiomycetes</taxon>
        <taxon>Eurotiomycetidae</taxon>
        <taxon>Eurotiales</taxon>
        <taxon>Aspergillaceae</taxon>
        <taxon>Aspergillus</taxon>
        <taxon>Aspergillus subgen. Circumdati</taxon>
    </lineage>
</organism>
<feature type="compositionally biased region" description="Polar residues" evidence="1">
    <location>
        <begin position="282"/>
        <end position="292"/>
    </location>
</feature>
<accession>A0A4S3JN97</accession>
<evidence type="ECO:0000313" key="4">
    <source>
        <dbReference type="EMBL" id="THC96217.1"/>
    </source>
</evidence>
<evidence type="ECO:0000259" key="3">
    <source>
        <dbReference type="Pfam" id="PF20684"/>
    </source>
</evidence>